<evidence type="ECO:0000313" key="3">
    <source>
        <dbReference type="Proteomes" id="UP000187412"/>
    </source>
</evidence>
<dbReference type="Proteomes" id="UP000187412">
    <property type="component" value="Unassembled WGS sequence"/>
</dbReference>
<organism evidence="2 3">
    <name type="scientific">Paenibacillus borealis</name>
    <dbReference type="NCBI Taxonomy" id="160799"/>
    <lineage>
        <taxon>Bacteria</taxon>
        <taxon>Bacillati</taxon>
        <taxon>Bacillota</taxon>
        <taxon>Bacilli</taxon>
        <taxon>Bacillales</taxon>
        <taxon>Paenibacillaceae</taxon>
        <taxon>Paenibacillus</taxon>
    </lineage>
</organism>
<keyword evidence="1" id="KW-1133">Transmembrane helix</keyword>
<keyword evidence="1" id="KW-0472">Membrane</keyword>
<name>A0ABX3HBF5_PAEBO</name>
<dbReference type="EMBL" id="MPTB01000016">
    <property type="protein sequence ID" value="OMD47326.1"/>
    <property type="molecule type" value="Genomic_DNA"/>
</dbReference>
<gene>
    <name evidence="2" type="ORF">BSK56_14195</name>
</gene>
<evidence type="ECO:0000256" key="1">
    <source>
        <dbReference type="SAM" id="Phobius"/>
    </source>
</evidence>
<evidence type="ECO:0000313" key="2">
    <source>
        <dbReference type="EMBL" id="OMD47326.1"/>
    </source>
</evidence>
<comment type="caution">
    <text evidence="2">The sequence shown here is derived from an EMBL/GenBank/DDBJ whole genome shotgun (WGS) entry which is preliminary data.</text>
</comment>
<keyword evidence="3" id="KW-1185">Reference proteome</keyword>
<proteinExistence type="predicted"/>
<sequence length="61" mass="6904">MNLDGDWYWKSDDEVGMGRSSRLKRNIRVWAVLLAALLAAAALAGWLVLQGIFDFFEYLGI</sequence>
<keyword evidence="1" id="KW-0812">Transmembrane</keyword>
<dbReference type="RefSeq" id="WP_076111145.1">
    <property type="nucleotide sequence ID" value="NZ_MPTB01000016.1"/>
</dbReference>
<protein>
    <submittedName>
        <fullName evidence="2">Uncharacterized protein</fullName>
    </submittedName>
</protein>
<feature type="transmembrane region" description="Helical" evidence="1">
    <location>
        <begin position="27"/>
        <end position="49"/>
    </location>
</feature>
<accession>A0ABX3HBF5</accession>
<reference evidence="2 3" key="1">
    <citation type="submission" date="2016-10" db="EMBL/GenBank/DDBJ databases">
        <title>Paenibacillus species isolates.</title>
        <authorList>
            <person name="Beno S.M."/>
        </authorList>
    </citation>
    <scope>NUCLEOTIDE SEQUENCE [LARGE SCALE GENOMIC DNA]</scope>
    <source>
        <strain evidence="2 3">FSL H7-0744</strain>
    </source>
</reference>